<proteinExistence type="predicted"/>
<gene>
    <name evidence="2" type="ORF">CAUS1442_LOCUS11255</name>
</gene>
<accession>A0A7R9WZE8</accession>
<sequence length="345" mass="37238">MEFVFYDLAEDVTITTTPQAGLGEGASPRTTTVAADPNGELQSVEVDISMIHEVIVTFAGRGAIASIGVCRDPSTPPPQANSSPSATIEPTSIPTLSPTPETASCPEDVVLVATVGDTPPPSVAIEVLEYGGDQVTFNVRQVFNSTVNIFAQYHEHATGETDCFEEDNVVFDETMRYTAYCMKCVPLTIVDLWFTDTNAVSETSGDAVVPPCCHPPSEQKRPTVQYTYKVYCESRCPAEDGTDNRRMLSEIAPPVDEGLASITDASNVTKPKDSDDVVVSADDHMCLSKDYPCNGDMVYICHYSARHGYETFCVPESDSDIVGYFPRSTCGPCEGDDGYEQGPQS</sequence>
<organism evidence="2">
    <name type="scientific">Craspedostauros australis</name>
    <dbReference type="NCBI Taxonomy" id="1486917"/>
    <lineage>
        <taxon>Eukaryota</taxon>
        <taxon>Sar</taxon>
        <taxon>Stramenopiles</taxon>
        <taxon>Ochrophyta</taxon>
        <taxon>Bacillariophyta</taxon>
        <taxon>Bacillariophyceae</taxon>
        <taxon>Bacillariophycidae</taxon>
        <taxon>Naviculales</taxon>
        <taxon>Naviculaceae</taxon>
        <taxon>Craspedostauros</taxon>
    </lineage>
</organism>
<evidence type="ECO:0000256" key="1">
    <source>
        <dbReference type="SAM" id="MobiDB-lite"/>
    </source>
</evidence>
<feature type="region of interest" description="Disordered" evidence="1">
    <location>
        <begin position="70"/>
        <end position="101"/>
    </location>
</feature>
<reference evidence="2" key="1">
    <citation type="submission" date="2021-01" db="EMBL/GenBank/DDBJ databases">
        <authorList>
            <person name="Corre E."/>
            <person name="Pelletier E."/>
            <person name="Niang G."/>
            <person name="Scheremetjew M."/>
            <person name="Finn R."/>
            <person name="Kale V."/>
            <person name="Holt S."/>
            <person name="Cochrane G."/>
            <person name="Meng A."/>
            <person name="Brown T."/>
            <person name="Cohen L."/>
        </authorList>
    </citation>
    <scope>NUCLEOTIDE SEQUENCE</scope>
    <source>
        <strain evidence="2">CCMP3328</strain>
    </source>
</reference>
<dbReference type="AlphaFoldDB" id="A0A7R9WZE8"/>
<name>A0A7R9WZE8_9STRA</name>
<protein>
    <submittedName>
        <fullName evidence="2">Uncharacterized protein</fullName>
    </submittedName>
</protein>
<evidence type="ECO:0000313" key="2">
    <source>
        <dbReference type="EMBL" id="CAD8339122.1"/>
    </source>
</evidence>
<dbReference type="EMBL" id="HBEF01018179">
    <property type="protein sequence ID" value="CAD8339122.1"/>
    <property type="molecule type" value="Transcribed_RNA"/>
</dbReference>
<feature type="compositionally biased region" description="Polar residues" evidence="1">
    <location>
        <begin position="80"/>
        <end position="101"/>
    </location>
</feature>